<dbReference type="Gene3D" id="1.20.1330.10">
    <property type="entry name" value="f41 fragment of flagellin, N-terminal domain"/>
    <property type="match status" value="1"/>
</dbReference>
<evidence type="ECO:0000256" key="5">
    <source>
        <dbReference type="RuleBase" id="RU362073"/>
    </source>
</evidence>
<keyword evidence="9" id="KW-1185">Reference proteome</keyword>
<gene>
    <name evidence="8" type="ORF">CH64_1963</name>
</gene>
<evidence type="ECO:0000256" key="3">
    <source>
        <dbReference type="ARBA" id="ARBA00022525"/>
    </source>
</evidence>
<comment type="similarity">
    <text evidence="2 5">Belongs to the bacterial flagellin family.</text>
</comment>
<dbReference type="InterPro" id="IPR001029">
    <property type="entry name" value="Flagellin_N"/>
</dbReference>
<dbReference type="PANTHER" id="PTHR42792">
    <property type="entry name" value="FLAGELLIN"/>
    <property type="match status" value="1"/>
</dbReference>
<dbReference type="PANTHER" id="PTHR42792:SF2">
    <property type="entry name" value="FLAGELLIN"/>
    <property type="match status" value="1"/>
</dbReference>
<feature type="domain" description="Flagellin N-terminal" evidence="6">
    <location>
        <begin position="5"/>
        <end position="140"/>
    </location>
</feature>
<dbReference type="EMBL" id="CP009787">
    <property type="protein sequence ID" value="AJJ09887.1"/>
    <property type="molecule type" value="Genomic_DNA"/>
</dbReference>
<keyword evidence="4 5" id="KW-0975">Bacterial flagellum</keyword>
<proteinExistence type="inferred from homology"/>
<organism evidence="8 9">
    <name type="scientific">Yersinia rohdei</name>
    <dbReference type="NCBI Taxonomy" id="29485"/>
    <lineage>
        <taxon>Bacteria</taxon>
        <taxon>Pseudomonadati</taxon>
        <taxon>Pseudomonadota</taxon>
        <taxon>Gammaproteobacteria</taxon>
        <taxon>Enterobacterales</taxon>
        <taxon>Yersiniaceae</taxon>
        <taxon>Yersinia</taxon>
    </lineage>
</organism>
<dbReference type="GeneID" id="45567261"/>
<protein>
    <recommendedName>
        <fullName evidence="5">Flagellin</fullName>
    </recommendedName>
</protein>
<dbReference type="Gene3D" id="6.10.10.10">
    <property type="entry name" value="Flagellar export chaperone, C-terminal domain"/>
    <property type="match status" value="1"/>
</dbReference>
<dbReference type="Pfam" id="PF00669">
    <property type="entry name" value="Flagellin_N"/>
    <property type="match status" value="1"/>
</dbReference>
<dbReference type="Pfam" id="PF00700">
    <property type="entry name" value="Flagellin_C"/>
    <property type="match status" value="1"/>
</dbReference>
<dbReference type="Gene3D" id="3.30.70.2120">
    <property type="match status" value="1"/>
</dbReference>
<name>A0ABM5S9D1_YERRO</name>
<comment type="function">
    <text evidence="1 5">Flagellin is the subunit protein which polymerizes to form the filaments of bacterial flagella.</text>
</comment>
<dbReference type="SUPFAM" id="SSF64518">
    <property type="entry name" value="Phase 1 flagellin"/>
    <property type="match status" value="1"/>
</dbReference>
<evidence type="ECO:0000259" key="7">
    <source>
        <dbReference type="Pfam" id="PF00700"/>
    </source>
</evidence>
<accession>A0ABM5S9D1</accession>
<dbReference type="InterPro" id="IPR046358">
    <property type="entry name" value="Flagellin_C"/>
</dbReference>
<dbReference type="InterPro" id="IPR001492">
    <property type="entry name" value="Flagellin"/>
</dbReference>
<dbReference type="RefSeq" id="WP_042542312.1">
    <property type="nucleotide sequence ID" value="NZ_CP009787.1"/>
</dbReference>
<evidence type="ECO:0000256" key="4">
    <source>
        <dbReference type="ARBA" id="ARBA00023143"/>
    </source>
</evidence>
<evidence type="ECO:0000313" key="9">
    <source>
        <dbReference type="Proteomes" id="UP000031914"/>
    </source>
</evidence>
<reference evidence="8 9" key="1">
    <citation type="journal article" date="2015" name="Genome Announc.">
        <title>Thirty-Two Complete Genome Assemblies of Nine Yersinia Species, Including Y. pestis, Y. pseudotuberculosis, and Y. enterocolitica.</title>
        <authorList>
            <person name="Johnson S.L."/>
            <person name="Daligault H.E."/>
            <person name="Davenport K.W."/>
            <person name="Jaissle J."/>
            <person name="Frey K.G."/>
            <person name="Ladner J.T."/>
            <person name="Broomall S.M."/>
            <person name="Bishop-Lilly K.A."/>
            <person name="Bruce D.C."/>
            <person name="Coyne S.R."/>
            <person name="Gibbons H.S."/>
            <person name="Lo C.C."/>
            <person name="Munk A.C."/>
            <person name="Rosenzweig C.N."/>
            <person name="Koroleva G.I."/>
            <person name="Palacios G.F."/>
            <person name="Redden C.L."/>
            <person name="Xu Y."/>
            <person name="Minogue T.D."/>
            <person name="Chain P.S."/>
        </authorList>
    </citation>
    <scope>NUCLEOTIDE SEQUENCE [LARGE SCALE GENOMIC DNA]</scope>
    <source>
        <strain evidence="8 9">YRA</strain>
    </source>
</reference>
<evidence type="ECO:0000256" key="2">
    <source>
        <dbReference type="ARBA" id="ARBA00005709"/>
    </source>
</evidence>
<comment type="subcellular location">
    <subcellularLocation>
        <location evidence="5">Secreted</location>
    </subcellularLocation>
    <subcellularLocation>
        <location evidence="5">Bacterial flagellum</location>
    </subcellularLocation>
</comment>
<dbReference type="InterPro" id="IPR042187">
    <property type="entry name" value="Flagellin_C_sub2"/>
</dbReference>
<dbReference type="Proteomes" id="UP000031914">
    <property type="component" value="Chromosome"/>
</dbReference>
<evidence type="ECO:0000256" key="1">
    <source>
        <dbReference type="ARBA" id="ARBA00002270"/>
    </source>
</evidence>
<dbReference type="PRINTS" id="PR00207">
    <property type="entry name" value="FLAGELLIN"/>
</dbReference>
<evidence type="ECO:0000313" key="8">
    <source>
        <dbReference type="EMBL" id="AJJ09887.1"/>
    </source>
</evidence>
<feature type="domain" description="Flagellin C-terminal" evidence="7">
    <location>
        <begin position="292"/>
        <end position="374"/>
    </location>
</feature>
<keyword evidence="3 5" id="KW-0964">Secreted</keyword>
<sequence length="377" mass="39941">MAMSIFTNASSMSAINSMNRANASQTVSAMRMTTGKRINSASDDAAGMQIASRLNSQVRGMNVAMRNISDTKSMLKTAEGAFVESDNILNRMKDLATQSANDTNAKGDRDALQKEFTQLGQELKSILDNTSYSGEKLFAAGGKLTGKLNFQTGAQKGEGLELDVSQEIGGLIESVTKEVVKDGNAAVNTIGRILFDADKTANDAAAAESVQESEYNGHAATPIGQIFTTIGGVDITVDAASILAAKADWDTSITNTKNAKEALDAVYVRDDYDAGVTNLTIGDAKTSMKAVDALEKAVATYGEMRSTLGASINRLDSSAANLSNMKDNTELAMSSIVDTDFAVEMTNSSRNQMLMQTSSMMLKQSNGMVNMIGSLLN</sequence>
<evidence type="ECO:0000259" key="6">
    <source>
        <dbReference type="Pfam" id="PF00669"/>
    </source>
</evidence>